<sequence length="225" mass="26085">MYFDQHIHYKQVMLRYQRPANEQAEDEFINKITLAFSESPDAAAFDHFSIETVLDYIRRTHAFYLGTKLPEIGQTIYSLSTGTDTNKELTLLLEAAFTTYYRGLEAHIKEEETFLLPYITQLYIGLQDNAGLVSPMFLHDNYSLETFEQTHTDTEGDLTLMRSLIQRYQPSAITVSPYRILISQLENFEADLNVHAFIEDEVLIPKAKIMESQLLRILAERNGRM</sequence>
<dbReference type="PANTHER" id="PTHR36438">
    <property type="entry name" value="IRON-SULFUR CLUSTER REPAIR PROTEIN YTFE"/>
    <property type="match status" value="1"/>
</dbReference>
<keyword evidence="4" id="KW-0408">Iron</keyword>
<reference evidence="6 7" key="1">
    <citation type="submission" date="2018-08" db="EMBL/GenBank/DDBJ databases">
        <title>Chitinophagaceae sp. K23C18032701, a novel bacterium isolated from forest soil.</title>
        <authorList>
            <person name="Wang C."/>
        </authorList>
    </citation>
    <scope>NUCLEOTIDE SEQUENCE [LARGE SCALE GENOMIC DNA]</scope>
    <source>
        <strain evidence="6 7">K23C18032701</strain>
    </source>
</reference>
<dbReference type="Gene3D" id="1.20.120.520">
    <property type="entry name" value="nmb1532 protein domain like"/>
    <property type="match status" value="1"/>
</dbReference>
<dbReference type="Pfam" id="PF01814">
    <property type="entry name" value="Hemerythrin"/>
    <property type="match status" value="1"/>
</dbReference>
<keyword evidence="3" id="KW-0479">Metal-binding</keyword>
<accession>A0A3E1NG10</accession>
<dbReference type="RefSeq" id="WP_116848684.1">
    <property type="nucleotide sequence ID" value="NZ_QTJU01000007.1"/>
</dbReference>
<organism evidence="6 7">
    <name type="scientific">Deminuibacter soli</name>
    <dbReference type="NCBI Taxonomy" id="2291815"/>
    <lineage>
        <taxon>Bacteria</taxon>
        <taxon>Pseudomonadati</taxon>
        <taxon>Bacteroidota</taxon>
        <taxon>Chitinophagia</taxon>
        <taxon>Chitinophagales</taxon>
        <taxon>Chitinophagaceae</taxon>
        <taxon>Deminuibacter</taxon>
    </lineage>
</organism>
<evidence type="ECO:0000256" key="3">
    <source>
        <dbReference type="ARBA" id="ARBA00022723"/>
    </source>
</evidence>
<evidence type="ECO:0000259" key="5">
    <source>
        <dbReference type="Pfam" id="PF01814"/>
    </source>
</evidence>
<evidence type="ECO:0000256" key="4">
    <source>
        <dbReference type="ARBA" id="ARBA00023004"/>
    </source>
</evidence>
<evidence type="ECO:0000256" key="1">
    <source>
        <dbReference type="ARBA" id="ARBA00004496"/>
    </source>
</evidence>
<dbReference type="Proteomes" id="UP000261284">
    <property type="component" value="Unassembled WGS sequence"/>
</dbReference>
<comment type="caution">
    <text evidence="6">The sequence shown here is derived from an EMBL/GenBank/DDBJ whole genome shotgun (WGS) entry which is preliminary data.</text>
</comment>
<name>A0A3E1NG10_9BACT</name>
<dbReference type="GO" id="GO:0005737">
    <property type="term" value="C:cytoplasm"/>
    <property type="evidence" value="ECO:0007669"/>
    <property type="project" value="UniProtKB-SubCell"/>
</dbReference>
<gene>
    <name evidence="6" type="ORF">DXN05_18110</name>
</gene>
<keyword evidence="2" id="KW-0963">Cytoplasm</keyword>
<feature type="domain" description="Hemerythrin-like" evidence="5">
    <location>
        <begin position="90"/>
        <end position="207"/>
    </location>
</feature>
<dbReference type="PANTHER" id="PTHR36438:SF1">
    <property type="entry name" value="IRON-SULFUR CLUSTER REPAIR PROTEIN YTFE"/>
    <property type="match status" value="1"/>
</dbReference>
<dbReference type="EMBL" id="QTJU01000007">
    <property type="protein sequence ID" value="RFM26900.1"/>
    <property type="molecule type" value="Genomic_DNA"/>
</dbReference>
<dbReference type="AlphaFoldDB" id="A0A3E1NG10"/>
<comment type="subcellular location">
    <subcellularLocation>
        <location evidence="1">Cytoplasm</location>
    </subcellularLocation>
</comment>
<evidence type="ECO:0000313" key="7">
    <source>
        <dbReference type="Proteomes" id="UP000261284"/>
    </source>
</evidence>
<keyword evidence="7" id="KW-1185">Reference proteome</keyword>
<evidence type="ECO:0000313" key="6">
    <source>
        <dbReference type="EMBL" id="RFM26900.1"/>
    </source>
</evidence>
<protein>
    <recommendedName>
        <fullName evidence="5">Hemerythrin-like domain-containing protein</fullName>
    </recommendedName>
</protein>
<dbReference type="GO" id="GO:0046872">
    <property type="term" value="F:metal ion binding"/>
    <property type="evidence" value="ECO:0007669"/>
    <property type="project" value="UniProtKB-KW"/>
</dbReference>
<dbReference type="OrthoDB" id="9797132at2"/>
<proteinExistence type="predicted"/>
<evidence type="ECO:0000256" key="2">
    <source>
        <dbReference type="ARBA" id="ARBA00022490"/>
    </source>
</evidence>
<dbReference type="InterPro" id="IPR012312">
    <property type="entry name" value="Hemerythrin-like"/>
</dbReference>
<dbReference type="InterPro" id="IPR019903">
    <property type="entry name" value="RIC_family"/>
</dbReference>